<evidence type="ECO:0000313" key="3">
    <source>
        <dbReference type="EMBL" id="QDL10914.1"/>
    </source>
</evidence>
<sequence>MKLLTPQMVFWIFTLVTLSTTSCDVLFEPDSSVPNIPEGNSDVSLTGKTLSRLEQQVIVEMNKARTNPTAYAAVLKNYRQRFEGNRVKISRHVYLQTEEGVKAVDEAIAFLNSVTPVGPLTASKGMSRAAKDHVKDQGSKGILGHKGSDKSDPFTRLSRYGTWKRTAGENISYGSHTAQDIVMQLIIDDGVPDRGHRINMFNPAFKVAGVAFGIHNTYRQMCVINYAGRYVEKS</sequence>
<evidence type="ECO:0000313" key="4">
    <source>
        <dbReference type="Proteomes" id="UP000503129"/>
    </source>
</evidence>
<dbReference type="Proteomes" id="UP000503129">
    <property type="component" value="Chromosome"/>
</dbReference>
<dbReference type="SUPFAM" id="SSF55797">
    <property type="entry name" value="PR-1-like"/>
    <property type="match status" value="1"/>
</dbReference>
<evidence type="ECO:0000259" key="2">
    <source>
        <dbReference type="Pfam" id="PF00188"/>
    </source>
</evidence>
<organism evidence="3 4">
    <name type="scientific">Brasilonema sennae CENA114</name>
    <dbReference type="NCBI Taxonomy" id="415709"/>
    <lineage>
        <taxon>Bacteria</taxon>
        <taxon>Bacillati</taxon>
        <taxon>Cyanobacteriota</taxon>
        <taxon>Cyanophyceae</taxon>
        <taxon>Nostocales</taxon>
        <taxon>Scytonemataceae</taxon>
        <taxon>Brasilonema</taxon>
        <taxon>Bromeliae group (in: Brasilonema)</taxon>
    </lineage>
</organism>
<dbReference type="PROSITE" id="PS51257">
    <property type="entry name" value="PROKAR_LIPOPROTEIN"/>
    <property type="match status" value="1"/>
</dbReference>
<evidence type="ECO:0000256" key="1">
    <source>
        <dbReference type="SAM" id="MobiDB-lite"/>
    </source>
</evidence>
<dbReference type="Gene3D" id="3.40.33.10">
    <property type="entry name" value="CAP"/>
    <property type="match status" value="1"/>
</dbReference>
<keyword evidence="4" id="KW-1185">Reference proteome</keyword>
<dbReference type="PANTHER" id="PTHR31157">
    <property type="entry name" value="SCP DOMAIN-CONTAINING PROTEIN"/>
    <property type="match status" value="1"/>
</dbReference>
<dbReference type="InterPro" id="IPR014044">
    <property type="entry name" value="CAP_dom"/>
</dbReference>
<feature type="compositionally biased region" description="Basic and acidic residues" evidence="1">
    <location>
        <begin position="129"/>
        <end position="138"/>
    </location>
</feature>
<proteinExistence type="predicted"/>
<name>A0A856MLC5_9CYAN</name>
<feature type="domain" description="SCP" evidence="2">
    <location>
        <begin position="116"/>
        <end position="226"/>
    </location>
</feature>
<dbReference type="CDD" id="cd05379">
    <property type="entry name" value="CAP_bacterial"/>
    <property type="match status" value="1"/>
</dbReference>
<dbReference type="RefSeq" id="WP_171977469.1">
    <property type="nucleotide sequence ID" value="NZ_CAWOXK010000001.1"/>
</dbReference>
<protein>
    <submittedName>
        <fullName evidence="3">CAP domain-containing protein</fullName>
    </submittedName>
</protein>
<dbReference type="KEGG" id="bsen:DP114_26095"/>
<dbReference type="AlphaFoldDB" id="A0A856MLC5"/>
<reference evidence="3 4" key="1">
    <citation type="submission" date="2018-06" db="EMBL/GenBank/DDBJ databases">
        <title>Comparative genomics of Brasilonema spp. strains.</title>
        <authorList>
            <person name="Alvarenga D.O."/>
            <person name="Fiore M.F."/>
            <person name="Varani A.M."/>
        </authorList>
    </citation>
    <scope>NUCLEOTIDE SEQUENCE [LARGE SCALE GENOMIC DNA]</scope>
    <source>
        <strain evidence="3 4">CENA114</strain>
    </source>
</reference>
<dbReference type="PANTHER" id="PTHR31157:SF1">
    <property type="entry name" value="SCP DOMAIN-CONTAINING PROTEIN"/>
    <property type="match status" value="1"/>
</dbReference>
<dbReference type="Pfam" id="PF00188">
    <property type="entry name" value="CAP"/>
    <property type="match status" value="1"/>
</dbReference>
<feature type="region of interest" description="Disordered" evidence="1">
    <location>
        <begin position="122"/>
        <end position="149"/>
    </location>
</feature>
<dbReference type="InterPro" id="IPR035940">
    <property type="entry name" value="CAP_sf"/>
</dbReference>
<gene>
    <name evidence="3" type="ORF">DP114_26095</name>
</gene>
<dbReference type="EMBL" id="CP030118">
    <property type="protein sequence ID" value="QDL10914.1"/>
    <property type="molecule type" value="Genomic_DNA"/>
</dbReference>
<accession>A0A856MLC5</accession>